<protein>
    <submittedName>
        <fullName evidence="2">Uncharacterized protein</fullName>
    </submittedName>
</protein>
<evidence type="ECO:0000313" key="4">
    <source>
        <dbReference type="Proteomes" id="UP000574104"/>
    </source>
</evidence>
<accession>A0A842AQB5</accession>
<sequence length="72" mass="8048">MFDYVVILKIEEPNIHVAHANGSVSVVDMTDKSLRAMAWETLHMFIEIGAYIPFDSETNELVLFAEEGAFSG</sequence>
<evidence type="ECO:0000313" key="1">
    <source>
        <dbReference type="EMBL" id="MBC1403113.1"/>
    </source>
</evidence>
<dbReference type="RefSeq" id="WP_185371570.1">
    <property type="nucleotide sequence ID" value="NZ_JAAROS010000011.1"/>
</dbReference>
<proteinExistence type="predicted"/>
<organism evidence="2 4">
    <name type="scientific">Listeria booriae</name>
    <dbReference type="NCBI Taxonomy" id="1552123"/>
    <lineage>
        <taxon>Bacteria</taxon>
        <taxon>Bacillati</taxon>
        <taxon>Bacillota</taxon>
        <taxon>Bacilli</taxon>
        <taxon>Bacillales</taxon>
        <taxon>Listeriaceae</taxon>
        <taxon>Listeria</taxon>
    </lineage>
</organism>
<evidence type="ECO:0000313" key="2">
    <source>
        <dbReference type="EMBL" id="MBC1617931.1"/>
    </source>
</evidence>
<dbReference type="AlphaFoldDB" id="A0A842AQB5"/>
<dbReference type="Proteomes" id="UP000544413">
    <property type="component" value="Unassembled WGS sequence"/>
</dbReference>
<evidence type="ECO:0000313" key="3">
    <source>
        <dbReference type="Proteomes" id="UP000544413"/>
    </source>
</evidence>
<reference evidence="3 4" key="1">
    <citation type="submission" date="2020-03" db="EMBL/GenBank/DDBJ databases">
        <title>Soil Listeria distribution.</title>
        <authorList>
            <person name="Liao J."/>
            <person name="Wiedmann M."/>
        </authorList>
    </citation>
    <scope>NUCLEOTIDE SEQUENCE [LARGE SCALE GENOMIC DNA]</scope>
    <source>
        <strain evidence="2 4">FSL L7-1299</strain>
        <strain evidence="1 3">FSL L7-1658</strain>
    </source>
</reference>
<dbReference type="EMBL" id="JAARSH010000016">
    <property type="protein sequence ID" value="MBC1617931.1"/>
    <property type="molecule type" value="Genomic_DNA"/>
</dbReference>
<dbReference type="EMBL" id="JAARPT010000013">
    <property type="protein sequence ID" value="MBC1403113.1"/>
    <property type="molecule type" value="Genomic_DNA"/>
</dbReference>
<gene>
    <name evidence="1" type="ORF">HB836_16085</name>
    <name evidence="2" type="ORF">HB904_17270</name>
</gene>
<comment type="caution">
    <text evidence="2">The sequence shown here is derived from an EMBL/GenBank/DDBJ whole genome shotgun (WGS) entry which is preliminary data.</text>
</comment>
<dbReference type="Proteomes" id="UP000574104">
    <property type="component" value="Unassembled WGS sequence"/>
</dbReference>
<name>A0A842AQB5_9LIST</name>